<proteinExistence type="predicted"/>
<organism evidence="3 4">
    <name type="scientific">Novosphingobium jiangmenense</name>
    <dbReference type="NCBI Taxonomy" id="2791981"/>
    <lineage>
        <taxon>Bacteria</taxon>
        <taxon>Pseudomonadati</taxon>
        <taxon>Pseudomonadota</taxon>
        <taxon>Alphaproteobacteria</taxon>
        <taxon>Sphingomonadales</taxon>
        <taxon>Sphingomonadaceae</taxon>
        <taxon>Novosphingobium</taxon>
    </lineage>
</organism>
<feature type="compositionally biased region" description="Low complexity" evidence="1">
    <location>
        <begin position="23"/>
        <end position="32"/>
    </location>
</feature>
<name>A0ABS0HIM0_9SPHN</name>
<reference evidence="3 4" key="1">
    <citation type="submission" date="2020-11" db="EMBL/GenBank/DDBJ databases">
        <title>The genome sequence of Novosphingobium sp. 1Y9A.</title>
        <authorList>
            <person name="Liu Y."/>
        </authorList>
    </citation>
    <scope>NUCLEOTIDE SEQUENCE [LARGE SCALE GENOMIC DNA]</scope>
    <source>
        <strain evidence="3 4">1Y9A</strain>
    </source>
</reference>
<comment type="caution">
    <text evidence="3">The sequence shown here is derived from an EMBL/GenBank/DDBJ whole genome shotgun (WGS) entry which is preliminary data.</text>
</comment>
<feature type="region of interest" description="Disordered" evidence="1">
    <location>
        <begin position="23"/>
        <end position="60"/>
    </location>
</feature>
<dbReference type="EMBL" id="JADQDC010000009">
    <property type="protein sequence ID" value="MBF9152102.1"/>
    <property type="molecule type" value="Genomic_DNA"/>
</dbReference>
<accession>A0ABS0HIM0</accession>
<feature type="signal peptide" evidence="2">
    <location>
        <begin position="1"/>
        <end position="21"/>
    </location>
</feature>
<protein>
    <submittedName>
        <fullName evidence="3">Uncharacterized protein</fullName>
    </submittedName>
</protein>
<gene>
    <name evidence="3" type="ORF">I2488_13905</name>
</gene>
<evidence type="ECO:0000256" key="2">
    <source>
        <dbReference type="SAM" id="SignalP"/>
    </source>
</evidence>
<feature type="chain" id="PRO_5045559683" evidence="2">
    <location>
        <begin position="22"/>
        <end position="159"/>
    </location>
</feature>
<evidence type="ECO:0000256" key="1">
    <source>
        <dbReference type="SAM" id="MobiDB-lite"/>
    </source>
</evidence>
<dbReference type="RefSeq" id="WP_196276413.1">
    <property type="nucleotide sequence ID" value="NZ_JADQDC010000009.1"/>
</dbReference>
<keyword evidence="2" id="KW-0732">Signal</keyword>
<evidence type="ECO:0000313" key="4">
    <source>
        <dbReference type="Proteomes" id="UP000600799"/>
    </source>
</evidence>
<keyword evidence="4" id="KW-1185">Reference proteome</keyword>
<evidence type="ECO:0000313" key="3">
    <source>
        <dbReference type="EMBL" id="MBF9152102.1"/>
    </source>
</evidence>
<dbReference type="Proteomes" id="UP000600799">
    <property type="component" value="Unassembled WGS sequence"/>
</dbReference>
<sequence length="159" mass="15896">MAKLPTLFAAALFLLPLAACSSEPAGPSPAASTEGVSEPTAQASVAPEGPDAMLASGGPTVAAAPVPPSFRALGTEPFWSARVEGATLAWSTPEQPDGQAVPITRKDGDGKAVISAKVGGLPLVLEVSPGSCSDGMSDTVYPLSVVRRLGGDVQRGCAR</sequence>